<gene>
    <name evidence="10" type="ORF">M408DRAFT_21755</name>
</gene>
<dbReference type="PANTHER" id="PTHR13412">
    <property type="entry name" value="T-CELL IMMUNOMODULATORY PROTEIN HOMOLOG"/>
    <property type="match status" value="1"/>
</dbReference>
<evidence type="ECO:0000259" key="9">
    <source>
        <dbReference type="Pfam" id="PF23122"/>
    </source>
</evidence>
<dbReference type="GO" id="GO:0005886">
    <property type="term" value="C:plasma membrane"/>
    <property type="evidence" value="ECO:0007669"/>
    <property type="project" value="TreeGrafter"/>
</dbReference>
<dbReference type="Pfam" id="PF13517">
    <property type="entry name" value="FG-GAP_3"/>
    <property type="match status" value="2"/>
</dbReference>
<dbReference type="OrthoDB" id="10022113at2759"/>
<dbReference type="PANTHER" id="PTHR13412:SF0">
    <property type="entry name" value="T-CELL IMMUNOMODULATORY PROTEIN"/>
    <property type="match status" value="1"/>
</dbReference>
<dbReference type="Gene3D" id="2.130.10.130">
    <property type="entry name" value="Integrin alpha, N-terminal"/>
    <property type="match status" value="1"/>
</dbReference>
<evidence type="ECO:0000256" key="5">
    <source>
        <dbReference type="ARBA" id="ARBA00022989"/>
    </source>
</evidence>
<dbReference type="Proteomes" id="UP000054097">
    <property type="component" value="Unassembled WGS sequence"/>
</dbReference>
<proteinExistence type="inferred from homology"/>
<feature type="domain" description="T-cell immunomodulatory protein TIP C2" evidence="9">
    <location>
        <begin position="568"/>
        <end position="714"/>
    </location>
</feature>
<keyword evidence="7" id="KW-0325">Glycoprotein</keyword>
<dbReference type="InterPro" id="IPR024881">
    <property type="entry name" value="Tip"/>
</dbReference>
<evidence type="ECO:0000313" key="11">
    <source>
        <dbReference type="Proteomes" id="UP000054097"/>
    </source>
</evidence>
<comment type="similarity">
    <text evidence="2">Belongs to the TIP family.</text>
</comment>
<dbReference type="InterPro" id="IPR028994">
    <property type="entry name" value="Integrin_alpha_N"/>
</dbReference>
<feature type="transmembrane region" description="Helical" evidence="8">
    <location>
        <begin position="720"/>
        <end position="742"/>
    </location>
</feature>
<keyword evidence="5 8" id="KW-1133">Transmembrane helix</keyword>
<keyword evidence="11" id="KW-1185">Reference proteome</keyword>
<dbReference type="InterPro" id="IPR013517">
    <property type="entry name" value="FG-GAP"/>
</dbReference>
<dbReference type="InterPro" id="IPR057089">
    <property type="entry name" value="C2_TIP"/>
</dbReference>
<protein>
    <recommendedName>
        <fullName evidence="9">T-cell immunomodulatory protein TIP C2 domain-containing protein</fullName>
    </recommendedName>
</protein>
<dbReference type="Pfam" id="PF23122">
    <property type="entry name" value="C2_ITFG1"/>
    <property type="match status" value="1"/>
</dbReference>
<dbReference type="SUPFAM" id="SSF69318">
    <property type="entry name" value="Integrin alpha N-terminal domain"/>
    <property type="match status" value="2"/>
</dbReference>
<keyword evidence="6 8" id="KW-0472">Membrane</keyword>
<dbReference type="EMBL" id="KN824283">
    <property type="protein sequence ID" value="KIM30943.1"/>
    <property type="molecule type" value="Genomic_DNA"/>
</dbReference>
<sequence>MLKLAPLGSIFLIINAVIIPSRAVWPFPSKRFTANAFLDAQALGLDDVGRIVAFGDFDGDQFLDVVTLAAPTAPASEQNLLHIYTWSHSDFQFYKNSTIAPPNSNRIVNVVPADFTHDGKLDLLVMTSAGSKLDMWLFVGDGAQGFEAAPVSIPSSTIAQPIPLDVNGNLRLDMIGNVPTSRSTPNPSEESALMVWSNVWDSTNGTSLFEIVPFEQATSSSAAPKCRLGSPHSSAILDFDGDCLADLFLTCQEPDDRISYHIWLNDPAGGGFRLGQTGMLPKGAGMVSFADMDRDGTVDMVFPVCESVDSNGVGHECSINVAYNKQMGFCTAGIGGKDKEDCRRPDGLCKPDPNFKFDLSETSEIMMSIPVITLLRYSSTLPETKTTSLLMYDTTHNPPLPLPLKLGDADLDGFPEILFISVTPDDARVPKLAWNIGCTVNEPGCPPQQLQVERDDVAPPSKPVKSGSGVGGRGFVIASAVGDASVLATFRDARSVSFLDLDEDGTLDILIQRSGTGTGGSGTGNGQKVNFVQNNVFHDAFFMKAIVLNGACGGMCTPKDPHKGAYHPFGVSYSGATFKYTILDTSGKRSAAQIPQLPQTSYHALQMPYSFFGLGRTNNYIENLFVGSTRRVQKTGATAMLERDLSQEEAPRTLEVFQQRVAPPTTSDNSSTTPVIPSGEGIHYISMEGVIPNSKVVIIPPNIPGFGEWRRELYLRPGEWIPWVTVTLVVATAILGIIVYAFHWNEKREDELERRRALHSINFDAL</sequence>
<organism evidence="10 11">
    <name type="scientific">Serendipita vermifera MAFF 305830</name>
    <dbReference type="NCBI Taxonomy" id="933852"/>
    <lineage>
        <taxon>Eukaryota</taxon>
        <taxon>Fungi</taxon>
        <taxon>Dikarya</taxon>
        <taxon>Basidiomycota</taxon>
        <taxon>Agaricomycotina</taxon>
        <taxon>Agaricomycetes</taxon>
        <taxon>Sebacinales</taxon>
        <taxon>Serendipitaceae</taxon>
        <taxon>Serendipita</taxon>
    </lineage>
</organism>
<dbReference type="HOGENOM" id="CLU_020272_1_0_1"/>
<dbReference type="AlphaFoldDB" id="A0A0C2WXV1"/>
<evidence type="ECO:0000256" key="6">
    <source>
        <dbReference type="ARBA" id="ARBA00023136"/>
    </source>
</evidence>
<keyword evidence="4" id="KW-0732">Signal</keyword>
<evidence type="ECO:0000256" key="4">
    <source>
        <dbReference type="ARBA" id="ARBA00022729"/>
    </source>
</evidence>
<reference evidence="11" key="2">
    <citation type="submission" date="2015-01" db="EMBL/GenBank/DDBJ databases">
        <title>Evolutionary Origins and Diversification of the Mycorrhizal Mutualists.</title>
        <authorList>
            <consortium name="DOE Joint Genome Institute"/>
            <consortium name="Mycorrhizal Genomics Consortium"/>
            <person name="Kohler A."/>
            <person name="Kuo A."/>
            <person name="Nagy L.G."/>
            <person name="Floudas D."/>
            <person name="Copeland A."/>
            <person name="Barry K.W."/>
            <person name="Cichocki N."/>
            <person name="Veneault-Fourrey C."/>
            <person name="LaButti K."/>
            <person name="Lindquist E.A."/>
            <person name="Lipzen A."/>
            <person name="Lundell T."/>
            <person name="Morin E."/>
            <person name="Murat C."/>
            <person name="Riley R."/>
            <person name="Ohm R."/>
            <person name="Sun H."/>
            <person name="Tunlid A."/>
            <person name="Henrissat B."/>
            <person name="Grigoriev I.V."/>
            <person name="Hibbett D.S."/>
            <person name="Martin F."/>
        </authorList>
    </citation>
    <scope>NUCLEOTIDE SEQUENCE [LARGE SCALE GENOMIC DNA]</scope>
    <source>
        <strain evidence="11">MAFF 305830</strain>
    </source>
</reference>
<accession>A0A0C2WXV1</accession>
<comment type="subcellular location">
    <subcellularLocation>
        <location evidence="1">Membrane</location>
        <topology evidence="1">Single-pass type I membrane protein</topology>
    </subcellularLocation>
</comment>
<name>A0A0C2WXV1_SERVB</name>
<evidence type="ECO:0000256" key="7">
    <source>
        <dbReference type="ARBA" id="ARBA00023180"/>
    </source>
</evidence>
<evidence type="ECO:0000313" key="10">
    <source>
        <dbReference type="EMBL" id="KIM30943.1"/>
    </source>
</evidence>
<evidence type="ECO:0000256" key="2">
    <source>
        <dbReference type="ARBA" id="ARBA00006496"/>
    </source>
</evidence>
<evidence type="ECO:0000256" key="8">
    <source>
        <dbReference type="SAM" id="Phobius"/>
    </source>
</evidence>
<keyword evidence="3 8" id="KW-0812">Transmembrane</keyword>
<evidence type="ECO:0000256" key="3">
    <source>
        <dbReference type="ARBA" id="ARBA00022692"/>
    </source>
</evidence>
<evidence type="ECO:0000256" key="1">
    <source>
        <dbReference type="ARBA" id="ARBA00004479"/>
    </source>
</evidence>
<reference evidence="10 11" key="1">
    <citation type="submission" date="2014-04" db="EMBL/GenBank/DDBJ databases">
        <authorList>
            <consortium name="DOE Joint Genome Institute"/>
            <person name="Kuo A."/>
            <person name="Zuccaro A."/>
            <person name="Kohler A."/>
            <person name="Nagy L.G."/>
            <person name="Floudas D."/>
            <person name="Copeland A."/>
            <person name="Barry K.W."/>
            <person name="Cichocki N."/>
            <person name="Veneault-Fourrey C."/>
            <person name="LaButti K."/>
            <person name="Lindquist E.A."/>
            <person name="Lipzen A."/>
            <person name="Lundell T."/>
            <person name="Morin E."/>
            <person name="Murat C."/>
            <person name="Sun H."/>
            <person name="Tunlid A."/>
            <person name="Henrissat B."/>
            <person name="Grigoriev I.V."/>
            <person name="Hibbett D.S."/>
            <person name="Martin F."/>
            <person name="Nordberg H.P."/>
            <person name="Cantor M.N."/>
            <person name="Hua S.X."/>
        </authorList>
    </citation>
    <scope>NUCLEOTIDE SEQUENCE [LARGE SCALE GENOMIC DNA]</scope>
    <source>
        <strain evidence="10 11">MAFF 305830</strain>
    </source>
</reference>